<dbReference type="PATRIC" id="fig|1335616.4.peg.1260"/>
<gene>
    <name evidence="2" type="ORF">WDC_1258</name>
</gene>
<dbReference type="AlphaFoldDB" id="A0A0D0Y4E7"/>
<organism evidence="2 3">
    <name type="scientific">Paucilactobacillus wasatchensis</name>
    <dbReference type="NCBI Taxonomy" id="1335616"/>
    <lineage>
        <taxon>Bacteria</taxon>
        <taxon>Bacillati</taxon>
        <taxon>Bacillota</taxon>
        <taxon>Bacilli</taxon>
        <taxon>Lactobacillales</taxon>
        <taxon>Lactobacillaceae</taxon>
        <taxon>Paucilactobacillus</taxon>
    </lineage>
</organism>
<comment type="caution">
    <text evidence="2">The sequence shown here is derived from an EMBL/GenBank/DDBJ whole genome shotgun (WGS) entry which is preliminary data.</text>
</comment>
<dbReference type="EMBL" id="AWTT01000030">
    <property type="protein sequence ID" value="KIS03138.1"/>
    <property type="molecule type" value="Genomic_DNA"/>
</dbReference>
<sequence>MGLIVRRELNLEKLFDDLAVDPKKKAVKQPDKKPNETKQKKNDKKDDDDTK</sequence>
<evidence type="ECO:0000313" key="2">
    <source>
        <dbReference type="EMBL" id="KIS03138.1"/>
    </source>
</evidence>
<dbReference type="Proteomes" id="UP000032279">
    <property type="component" value="Unassembled WGS sequence"/>
</dbReference>
<proteinExistence type="predicted"/>
<feature type="region of interest" description="Disordered" evidence="1">
    <location>
        <begin position="20"/>
        <end position="51"/>
    </location>
</feature>
<reference evidence="2 3" key="1">
    <citation type="submission" date="2013-08" db="EMBL/GenBank/DDBJ databases">
        <title>Lactobacillus wasatchii sp. WDC04, a late gas producing bacteria isolated from aged chedder cheese.</title>
        <authorList>
            <person name="Oberg C.J."/>
            <person name="Culumber M."/>
            <person name="McMahon D.J."/>
            <person name="Broadbent J.R."/>
            <person name="Oberg T.S."/>
            <person name="Ortaki F."/>
        </authorList>
    </citation>
    <scope>NUCLEOTIDE SEQUENCE [LARGE SCALE GENOMIC DNA]</scope>
    <source>
        <strain evidence="2 3">WDC04</strain>
    </source>
</reference>
<accession>A0A0D0Y4E7</accession>
<dbReference type="NCBIfam" id="NF040897">
    <property type="entry name" value="SPJ_0845_Nterm"/>
    <property type="match status" value="1"/>
</dbReference>
<keyword evidence="3" id="KW-1185">Reference proteome</keyword>
<evidence type="ECO:0000313" key="3">
    <source>
        <dbReference type="Proteomes" id="UP000032279"/>
    </source>
</evidence>
<evidence type="ECO:0000256" key="1">
    <source>
        <dbReference type="SAM" id="MobiDB-lite"/>
    </source>
</evidence>
<protein>
    <submittedName>
        <fullName evidence="2">Uncharacterized protein</fullName>
    </submittedName>
</protein>
<dbReference type="InterPro" id="IPR047909">
    <property type="entry name" value="SPJ_0845-like_N"/>
</dbReference>
<dbReference type="RefSeq" id="WP_191978657.1">
    <property type="nucleotide sequence ID" value="NZ_AWTT01000030.1"/>
</dbReference>
<name>A0A0D0Y4E7_9LACO</name>